<protein>
    <recommendedName>
        <fullName evidence="4">4-hydroxyphenylpyruvate dioxygenase</fullName>
        <ecNumber evidence="4">1.13.11.27</ecNumber>
    </recommendedName>
</protein>
<evidence type="ECO:0000256" key="1">
    <source>
        <dbReference type="ARBA" id="ARBA00001962"/>
    </source>
</evidence>
<reference evidence="11" key="1">
    <citation type="journal article" date="2020" name="Fungal Divers.">
        <title>Resolving the Mortierellaceae phylogeny through synthesis of multi-gene phylogenetics and phylogenomics.</title>
        <authorList>
            <person name="Vandepol N."/>
            <person name="Liber J."/>
            <person name="Desiro A."/>
            <person name="Na H."/>
            <person name="Kennedy M."/>
            <person name="Barry K."/>
            <person name="Grigoriev I.V."/>
            <person name="Miller A.N."/>
            <person name="O'Donnell K."/>
            <person name="Stajich J.E."/>
            <person name="Bonito G."/>
        </authorList>
    </citation>
    <scope>NUCLEOTIDE SEQUENCE</scope>
    <source>
        <strain evidence="11">KOD1015</strain>
    </source>
</reference>
<evidence type="ECO:0000259" key="10">
    <source>
        <dbReference type="PROSITE" id="PS51819"/>
    </source>
</evidence>
<organism evidence="11 12">
    <name type="scientific">Lunasporangiospora selenospora</name>
    <dbReference type="NCBI Taxonomy" id="979761"/>
    <lineage>
        <taxon>Eukaryota</taxon>
        <taxon>Fungi</taxon>
        <taxon>Fungi incertae sedis</taxon>
        <taxon>Mucoromycota</taxon>
        <taxon>Mortierellomycotina</taxon>
        <taxon>Mortierellomycetes</taxon>
        <taxon>Mortierellales</taxon>
        <taxon>Mortierellaceae</taxon>
        <taxon>Lunasporangiospora</taxon>
    </lineage>
</organism>
<dbReference type="GO" id="GO:0046872">
    <property type="term" value="F:metal ion binding"/>
    <property type="evidence" value="ECO:0007669"/>
    <property type="project" value="UniProtKB-KW"/>
</dbReference>
<dbReference type="EMBL" id="JAABOA010005373">
    <property type="protein sequence ID" value="KAF9577055.1"/>
    <property type="molecule type" value="Genomic_DNA"/>
</dbReference>
<dbReference type="InterPro" id="IPR005956">
    <property type="entry name" value="4OHPhenylPyrv_dOase"/>
</dbReference>
<evidence type="ECO:0000256" key="3">
    <source>
        <dbReference type="ARBA" id="ARBA00005877"/>
    </source>
</evidence>
<evidence type="ECO:0000256" key="9">
    <source>
        <dbReference type="ARBA" id="ARBA00023232"/>
    </source>
</evidence>
<dbReference type="PANTHER" id="PTHR11959:SF1">
    <property type="entry name" value="4-HYDROXYPHENYLPYRUVATE DIOXYGENASE"/>
    <property type="match status" value="1"/>
</dbReference>
<comment type="cofactor">
    <cofactor evidence="1">
        <name>Fe cation</name>
        <dbReference type="ChEBI" id="CHEBI:24875"/>
    </cofactor>
</comment>
<evidence type="ECO:0000256" key="5">
    <source>
        <dbReference type="ARBA" id="ARBA00022723"/>
    </source>
</evidence>
<feature type="domain" description="VOC" evidence="10">
    <location>
        <begin position="10"/>
        <end position="141"/>
    </location>
</feature>
<dbReference type="Pfam" id="PF00903">
    <property type="entry name" value="Glyoxalase"/>
    <property type="match status" value="1"/>
</dbReference>
<dbReference type="InterPro" id="IPR037523">
    <property type="entry name" value="VOC_core"/>
</dbReference>
<keyword evidence="12" id="KW-1185">Reference proteome</keyword>
<evidence type="ECO:0000256" key="6">
    <source>
        <dbReference type="ARBA" id="ARBA00022737"/>
    </source>
</evidence>
<dbReference type="CDD" id="cd08342">
    <property type="entry name" value="HPPD_N_like"/>
    <property type="match status" value="1"/>
</dbReference>
<evidence type="ECO:0000256" key="2">
    <source>
        <dbReference type="ARBA" id="ARBA00005162"/>
    </source>
</evidence>
<evidence type="ECO:0000256" key="8">
    <source>
        <dbReference type="ARBA" id="ARBA00023004"/>
    </source>
</evidence>
<evidence type="ECO:0000256" key="4">
    <source>
        <dbReference type="ARBA" id="ARBA00013222"/>
    </source>
</evidence>
<dbReference type="InterPro" id="IPR029068">
    <property type="entry name" value="Glyas_Bleomycin-R_OHBP_Dase"/>
</dbReference>
<accession>A0A9P6FLU7</accession>
<keyword evidence="7" id="KW-0828">Tyrosine catabolism</keyword>
<evidence type="ECO:0000256" key="7">
    <source>
        <dbReference type="ARBA" id="ARBA00022878"/>
    </source>
</evidence>
<dbReference type="SUPFAM" id="SSF54593">
    <property type="entry name" value="Glyoxalase/Bleomycin resistance protein/Dihydroxybiphenyl dioxygenase"/>
    <property type="match status" value="1"/>
</dbReference>
<dbReference type="PANTHER" id="PTHR11959">
    <property type="entry name" value="4-HYDROXYPHENYLPYRUVATE DIOXYGENASE"/>
    <property type="match status" value="1"/>
</dbReference>
<dbReference type="PROSITE" id="PS51819">
    <property type="entry name" value="VOC"/>
    <property type="match status" value="1"/>
</dbReference>
<keyword evidence="5" id="KW-0479">Metal-binding</keyword>
<comment type="pathway">
    <text evidence="2">Amino-acid degradation; L-phenylalanine degradation; acetoacetate and fumarate from L-phenylalanine: step 3/6.</text>
</comment>
<sequence>MSAQVGNYEGFDHVVYWVGNAKQAATYYCTRFGFKEVAYRGLETGHRDIVSHVVKQDKITFVFQSALNPNNKVFSDHLGLHGDGIKDVVFTVDDVYFIHNRAIQKGAKSIRAPFEEKDQHGTVIMATIATYGDTKHTFVQLDEGHDCRSDDG</sequence>
<dbReference type="InterPro" id="IPR004360">
    <property type="entry name" value="Glyas_Fos-R_dOase_dom"/>
</dbReference>
<comment type="caution">
    <text evidence="11">The sequence shown here is derived from an EMBL/GenBank/DDBJ whole genome shotgun (WGS) entry which is preliminary data.</text>
</comment>
<keyword evidence="6" id="KW-0677">Repeat</keyword>
<evidence type="ECO:0000313" key="11">
    <source>
        <dbReference type="EMBL" id="KAF9577055.1"/>
    </source>
</evidence>
<dbReference type="Proteomes" id="UP000780801">
    <property type="component" value="Unassembled WGS sequence"/>
</dbReference>
<name>A0A9P6FLU7_9FUNG</name>
<gene>
    <name evidence="11" type="ORF">BGW38_007988</name>
</gene>
<dbReference type="OrthoDB" id="414569at2759"/>
<evidence type="ECO:0000313" key="12">
    <source>
        <dbReference type="Proteomes" id="UP000780801"/>
    </source>
</evidence>
<proteinExistence type="inferred from homology"/>
<dbReference type="GO" id="GO:0006572">
    <property type="term" value="P:L-tyrosine catabolic process"/>
    <property type="evidence" value="ECO:0007669"/>
    <property type="project" value="UniProtKB-KW"/>
</dbReference>
<dbReference type="InterPro" id="IPR041736">
    <property type="entry name" value="4OHPhenylPyrv_dOase_N"/>
</dbReference>
<keyword evidence="8" id="KW-0408">Iron</keyword>
<dbReference type="Gene3D" id="3.10.180.10">
    <property type="entry name" value="2,3-Dihydroxybiphenyl 1,2-Dioxygenase, domain 1"/>
    <property type="match status" value="1"/>
</dbReference>
<dbReference type="EC" id="1.13.11.27" evidence="4"/>
<dbReference type="GO" id="GO:0003868">
    <property type="term" value="F:4-hydroxyphenylpyruvate dioxygenase activity"/>
    <property type="evidence" value="ECO:0007669"/>
    <property type="project" value="UniProtKB-EC"/>
</dbReference>
<dbReference type="AlphaFoldDB" id="A0A9P6FLU7"/>
<dbReference type="GO" id="GO:0006559">
    <property type="term" value="P:L-phenylalanine catabolic process"/>
    <property type="evidence" value="ECO:0007669"/>
    <property type="project" value="UniProtKB-KW"/>
</dbReference>
<comment type="similarity">
    <text evidence="3">Belongs to the 4HPPD family.</text>
</comment>
<keyword evidence="9" id="KW-0585">Phenylalanine catabolism</keyword>